<keyword evidence="1" id="KW-0812">Transmembrane</keyword>
<feature type="transmembrane region" description="Helical" evidence="1">
    <location>
        <begin position="599"/>
        <end position="619"/>
    </location>
</feature>
<feature type="transmembrane region" description="Helical" evidence="1">
    <location>
        <begin position="569"/>
        <end position="587"/>
    </location>
</feature>
<dbReference type="CDD" id="cd02440">
    <property type="entry name" value="AdoMet_MTases"/>
    <property type="match status" value="1"/>
</dbReference>
<feature type="transmembrane region" description="Helical" evidence="1">
    <location>
        <begin position="65"/>
        <end position="87"/>
    </location>
</feature>
<organism evidence="2 3">
    <name type="scientific">Caldicellulosiruptor changbaiensis</name>
    <dbReference type="NCBI Taxonomy" id="1222016"/>
    <lineage>
        <taxon>Bacteria</taxon>
        <taxon>Bacillati</taxon>
        <taxon>Bacillota</taxon>
        <taxon>Bacillota incertae sedis</taxon>
        <taxon>Caldicellulosiruptorales</taxon>
        <taxon>Caldicellulosiruptoraceae</taxon>
        <taxon>Caldicellulosiruptor</taxon>
    </lineage>
</organism>
<dbReference type="InterPro" id="IPR029063">
    <property type="entry name" value="SAM-dependent_MTases_sf"/>
</dbReference>
<dbReference type="Pfam" id="PF01564">
    <property type="entry name" value="Spermine_synth"/>
    <property type="match status" value="1"/>
</dbReference>
<dbReference type="Gene3D" id="3.40.50.150">
    <property type="entry name" value="Vaccinia Virus protein VP39"/>
    <property type="match status" value="1"/>
</dbReference>
<keyword evidence="1" id="KW-1133">Transmembrane helix</keyword>
<feature type="transmembrane region" description="Helical" evidence="1">
    <location>
        <begin position="536"/>
        <end position="557"/>
    </location>
</feature>
<feature type="transmembrane region" description="Helical" evidence="1">
    <location>
        <begin position="725"/>
        <end position="743"/>
    </location>
</feature>
<dbReference type="SUPFAM" id="SSF53335">
    <property type="entry name" value="S-adenosyl-L-methionine-dependent methyltransferases"/>
    <property type="match status" value="1"/>
</dbReference>
<dbReference type="EMBL" id="CP034791">
    <property type="protein sequence ID" value="AZT89527.1"/>
    <property type="molecule type" value="Genomic_DNA"/>
</dbReference>
<protein>
    <submittedName>
        <fullName evidence="2">Spermine synthase</fullName>
    </submittedName>
</protein>
<proteinExistence type="predicted"/>
<sequence length="752" mass="84303">MTLVVISLASISLFIYQVILNRIYSALFWYHYTFLITSFAIFGLGIGGIIAYNQRQKSENLKTHSLVKALFLLSISYIFSLVIIYVLPFQNNVLIYLILATLPFVAGGYFFSNVFEQFGKISNKLYFADLIGSGFGSIIVLLLLNNLGIYRSVILICVISVIAWLLLTMQLKKKTLLGGIGVLILFMLALFIPNRYVYSIEQNFIGFITNKTKTLGTIAKSNQKAKIVYTKWNAFSRTDVIKVEGDNDEMIVTIDGTANAPMYRFDGKKSSLSKYKDDIEYLPFSFGNNHKTLIIGPGGGRDILYALAGNSKEITGVEINTSSIDAVRHFKEFNGDIYNRPEVKIYGEDGRNFVRKSKEKYDVIFLALVMTNASQNIGYALSENYLFTVEALEDYRSHLTDNGKLAFLAHDKEDMSKLIATILRVLNKRGISIKEAPKYMAIFTKEIQLMNGNEHIHYPMIIVKNKPFSQLESKKLKETADKGKIVPLYIPYVNDKGPLYHIKQGHLTLVEFENGFSFSATPATDDKPYFYDFSKGVSPVLVFIFFFILLGSIILFTPIISQEKAFKPSLYFSSLGIGYMLIEIPLIQKFILYLGHPVIAFNYVLAGLLIGSGIGAHFSNAKVFNNLSNRIYLPTLLVMVINIGLIFSLNSIFKVTSNFSLVNKILIAAIVVMIQGFFMGMPFPRGIKILSENKKKSKTIPVMWGLNGAMSVIGSVLSIMLSMEFGFTIAMLAGAILYGFISLQNRNLVIAK</sequence>
<name>A0A3T0D2Q0_9FIRM</name>
<feature type="transmembrane region" description="Helical" evidence="1">
    <location>
        <begin position="175"/>
        <end position="192"/>
    </location>
</feature>
<evidence type="ECO:0000313" key="2">
    <source>
        <dbReference type="EMBL" id="AZT89527.1"/>
    </source>
</evidence>
<gene>
    <name evidence="2" type="ORF">ELD05_01900</name>
</gene>
<dbReference type="KEGG" id="ccha:ELD05_01900"/>
<reference evidence="2 3" key="1">
    <citation type="submission" date="2018-12" db="EMBL/GenBank/DDBJ databases">
        <title>Genome sequence from the cellulolytic species, Caldicellulosiruptor changbaiensis.</title>
        <authorList>
            <person name="Blumer-Schuette S.E."/>
            <person name="Mendoza C."/>
        </authorList>
    </citation>
    <scope>NUCLEOTIDE SEQUENCE [LARGE SCALE GENOMIC DNA]</scope>
    <source>
        <strain evidence="2 3">CBS-Z</strain>
    </source>
</reference>
<dbReference type="AlphaFoldDB" id="A0A3T0D2Q0"/>
<evidence type="ECO:0000313" key="3">
    <source>
        <dbReference type="Proteomes" id="UP000282930"/>
    </source>
</evidence>
<accession>A0A3T0D2Q0</accession>
<keyword evidence="3" id="KW-1185">Reference proteome</keyword>
<dbReference type="RefSeq" id="WP_127351147.1">
    <property type="nucleotide sequence ID" value="NZ_CP034791.1"/>
</dbReference>
<keyword evidence="1" id="KW-0472">Membrane</keyword>
<feature type="transmembrane region" description="Helical" evidence="1">
    <location>
        <begin position="665"/>
        <end position="687"/>
    </location>
</feature>
<feature type="transmembrane region" description="Helical" evidence="1">
    <location>
        <begin position="149"/>
        <end position="168"/>
    </location>
</feature>
<feature type="transmembrane region" description="Helical" evidence="1">
    <location>
        <begin position="30"/>
        <end position="53"/>
    </location>
</feature>
<feature type="transmembrane region" description="Helical" evidence="1">
    <location>
        <begin position="124"/>
        <end position="143"/>
    </location>
</feature>
<feature type="transmembrane region" description="Helical" evidence="1">
    <location>
        <begin position="93"/>
        <end position="112"/>
    </location>
</feature>
<evidence type="ECO:0000256" key="1">
    <source>
        <dbReference type="SAM" id="Phobius"/>
    </source>
</evidence>
<feature type="transmembrane region" description="Helical" evidence="1">
    <location>
        <begin position="631"/>
        <end position="653"/>
    </location>
</feature>
<feature type="transmembrane region" description="Helical" evidence="1">
    <location>
        <begin position="699"/>
        <end position="719"/>
    </location>
</feature>
<dbReference type="Proteomes" id="UP000282930">
    <property type="component" value="Chromosome"/>
</dbReference>